<evidence type="ECO:0000313" key="2">
    <source>
        <dbReference type="Proteomes" id="UP000268162"/>
    </source>
</evidence>
<evidence type="ECO:0000313" key="1">
    <source>
        <dbReference type="EMBL" id="RKP33222.1"/>
    </source>
</evidence>
<accession>A0A4P9ZKX6</accession>
<name>A0A4P9ZKX6_9FUNG</name>
<reference evidence="2" key="1">
    <citation type="journal article" date="2018" name="Nat. Microbiol.">
        <title>Leveraging single-cell genomics to expand the fungal tree of life.</title>
        <authorList>
            <person name="Ahrendt S.R."/>
            <person name="Quandt C.A."/>
            <person name="Ciobanu D."/>
            <person name="Clum A."/>
            <person name="Salamov A."/>
            <person name="Andreopoulos B."/>
            <person name="Cheng J.F."/>
            <person name="Woyke T."/>
            <person name="Pelin A."/>
            <person name="Henrissat B."/>
            <person name="Reynolds N.K."/>
            <person name="Benny G.L."/>
            <person name="Smith M.E."/>
            <person name="James T.Y."/>
            <person name="Grigoriev I.V."/>
        </authorList>
    </citation>
    <scope>NUCLEOTIDE SEQUENCE [LARGE SCALE GENOMIC DNA]</scope>
    <source>
        <strain evidence="2">RSA 468</strain>
    </source>
</reference>
<protein>
    <recommendedName>
        <fullName evidence="3">Kinase-like domain-containing protein</fullName>
    </recommendedName>
</protein>
<evidence type="ECO:0008006" key="3">
    <source>
        <dbReference type="Google" id="ProtNLM"/>
    </source>
</evidence>
<keyword evidence="2" id="KW-1185">Reference proteome</keyword>
<dbReference type="EMBL" id="ML004176">
    <property type="protein sequence ID" value="RKP33222.1"/>
    <property type="molecule type" value="Genomic_DNA"/>
</dbReference>
<organism evidence="1 2">
    <name type="scientific">Dimargaris cristalligena</name>
    <dbReference type="NCBI Taxonomy" id="215637"/>
    <lineage>
        <taxon>Eukaryota</taxon>
        <taxon>Fungi</taxon>
        <taxon>Fungi incertae sedis</taxon>
        <taxon>Zoopagomycota</taxon>
        <taxon>Kickxellomycotina</taxon>
        <taxon>Dimargaritomycetes</taxon>
        <taxon>Dimargaritales</taxon>
        <taxon>Dimargaritaceae</taxon>
        <taxon>Dimargaris</taxon>
    </lineage>
</organism>
<dbReference type="Proteomes" id="UP000268162">
    <property type="component" value="Unassembled WGS sequence"/>
</dbReference>
<proteinExistence type="predicted"/>
<dbReference type="AlphaFoldDB" id="A0A4P9ZKX6"/>
<dbReference type="InterPro" id="IPR011009">
    <property type="entry name" value="Kinase-like_dom_sf"/>
</dbReference>
<dbReference type="SUPFAM" id="SSF56112">
    <property type="entry name" value="Protein kinase-like (PK-like)"/>
    <property type="match status" value="1"/>
</dbReference>
<gene>
    <name evidence="1" type="ORF">BJ085DRAFT_38606</name>
</gene>
<sequence length="120" mass="13040">MDDQLPLSASEIEAENAKRILNKAADSDNTILLAKQPGATVLLSDNGVVIKKGSRVAQHEVQMMDMARSVGVPVPRVIRAYESTDEGFIIEMEHVPGVTLKSVFESLNGDELDRIVCFTG</sequence>